<reference evidence="2" key="1">
    <citation type="submission" date="2023-07" db="EMBL/GenBank/DDBJ databases">
        <title>draft genome sequence of fig (Ficus carica).</title>
        <authorList>
            <person name="Takahashi T."/>
            <person name="Nishimura K."/>
        </authorList>
    </citation>
    <scope>NUCLEOTIDE SEQUENCE</scope>
</reference>
<feature type="compositionally biased region" description="Basic residues" evidence="1">
    <location>
        <begin position="20"/>
        <end position="31"/>
    </location>
</feature>
<name>A0AA88DY80_FICCA</name>
<feature type="region of interest" description="Disordered" evidence="1">
    <location>
        <begin position="20"/>
        <end position="61"/>
    </location>
</feature>
<evidence type="ECO:0000256" key="1">
    <source>
        <dbReference type="SAM" id="MobiDB-lite"/>
    </source>
</evidence>
<evidence type="ECO:0000313" key="3">
    <source>
        <dbReference type="Proteomes" id="UP001187192"/>
    </source>
</evidence>
<comment type="caution">
    <text evidence="2">The sequence shown here is derived from an EMBL/GenBank/DDBJ whole genome shotgun (WGS) entry which is preliminary data.</text>
</comment>
<protein>
    <submittedName>
        <fullName evidence="2">Uncharacterized protein</fullName>
    </submittedName>
</protein>
<feature type="compositionally biased region" description="Low complexity" evidence="1">
    <location>
        <begin position="32"/>
        <end position="42"/>
    </location>
</feature>
<dbReference type="AlphaFoldDB" id="A0AA88DY80"/>
<dbReference type="EMBL" id="BTGU01000163">
    <property type="protein sequence ID" value="GMN63941.1"/>
    <property type="molecule type" value="Genomic_DNA"/>
</dbReference>
<keyword evidence="3" id="KW-1185">Reference proteome</keyword>
<evidence type="ECO:0000313" key="2">
    <source>
        <dbReference type="EMBL" id="GMN63941.1"/>
    </source>
</evidence>
<gene>
    <name evidence="2" type="ORF">TIFTF001_033035</name>
</gene>
<dbReference type="Proteomes" id="UP001187192">
    <property type="component" value="Unassembled WGS sequence"/>
</dbReference>
<proteinExistence type="predicted"/>
<organism evidence="2 3">
    <name type="scientific">Ficus carica</name>
    <name type="common">Common fig</name>
    <dbReference type="NCBI Taxonomy" id="3494"/>
    <lineage>
        <taxon>Eukaryota</taxon>
        <taxon>Viridiplantae</taxon>
        <taxon>Streptophyta</taxon>
        <taxon>Embryophyta</taxon>
        <taxon>Tracheophyta</taxon>
        <taxon>Spermatophyta</taxon>
        <taxon>Magnoliopsida</taxon>
        <taxon>eudicotyledons</taxon>
        <taxon>Gunneridae</taxon>
        <taxon>Pentapetalae</taxon>
        <taxon>rosids</taxon>
        <taxon>fabids</taxon>
        <taxon>Rosales</taxon>
        <taxon>Moraceae</taxon>
        <taxon>Ficeae</taxon>
        <taxon>Ficus</taxon>
    </lineage>
</organism>
<accession>A0AA88DY80</accession>
<sequence>MRQEYHVAAGVHAARVVRVRSPPIRRQRRPRSLSPLRSPPSAHELTLIATSAPPPPNRGTRDFNTFKWDKVYVIGAYKMEVAAAGFDSDLGFLATLLKLKRRSGWPKLYGKERLSRPNQ</sequence>